<proteinExistence type="predicted"/>
<evidence type="ECO:0008006" key="6">
    <source>
        <dbReference type="Google" id="ProtNLM"/>
    </source>
</evidence>
<reference evidence="4 5" key="1">
    <citation type="journal article" date="2020" name="bioRxiv">
        <title>Whole genome comparisons of ergot fungi reveals the divergence and evolution of species within the genus Claviceps are the result of varying mechanisms driving genome evolution and host range expansion.</title>
        <authorList>
            <person name="Wyka S.A."/>
            <person name="Mondo S.J."/>
            <person name="Liu M."/>
            <person name="Dettman J."/>
            <person name="Nalam V."/>
            <person name="Broders K.D."/>
        </authorList>
    </citation>
    <scope>NUCLEOTIDE SEQUENCE [LARGE SCALE GENOMIC DNA]</scope>
    <source>
        <strain evidence="4 5">CCC 1485</strain>
    </source>
</reference>
<comment type="caution">
    <text evidence="4">The sequence shown here is derived from an EMBL/GenBank/DDBJ whole genome shotgun (WGS) entry which is preliminary data.</text>
</comment>
<keyword evidence="2" id="KW-0472">Membrane</keyword>
<gene>
    <name evidence="4" type="ORF">E4U60_001406</name>
</gene>
<evidence type="ECO:0000313" key="5">
    <source>
        <dbReference type="Proteomes" id="UP000706124"/>
    </source>
</evidence>
<evidence type="ECO:0000256" key="1">
    <source>
        <dbReference type="SAM" id="MobiDB-lite"/>
    </source>
</evidence>
<protein>
    <recommendedName>
        <fullName evidence="6">Mid2 domain-containing protein</fullName>
    </recommendedName>
</protein>
<feature type="signal peptide" evidence="3">
    <location>
        <begin position="1"/>
        <end position="31"/>
    </location>
</feature>
<feature type="compositionally biased region" description="Polar residues" evidence="1">
    <location>
        <begin position="293"/>
        <end position="302"/>
    </location>
</feature>
<evidence type="ECO:0000313" key="4">
    <source>
        <dbReference type="EMBL" id="KAG5938368.1"/>
    </source>
</evidence>
<organism evidence="4 5">
    <name type="scientific">Claviceps pazoutovae</name>
    <dbReference type="NCBI Taxonomy" id="1649127"/>
    <lineage>
        <taxon>Eukaryota</taxon>
        <taxon>Fungi</taxon>
        <taxon>Dikarya</taxon>
        <taxon>Ascomycota</taxon>
        <taxon>Pezizomycotina</taxon>
        <taxon>Sordariomycetes</taxon>
        <taxon>Hypocreomycetidae</taxon>
        <taxon>Hypocreales</taxon>
        <taxon>Clavicipitaceae</taxon>
        <taxon>Claviceps</taxon>
    </lineage>
</organism>
<keyword evidence="3" id="KW-0732">Signal</keyword>
<evidence type="ECO:0000256" key="3">
    <source>
        <dbReference type="SAM" id="SignalP"/>
    </source>
</evidence>
<dbReference type="OrthoDB" id="5386093at2759"/>
<feature type="region of interest" description="Disordered" evidence="1">
    <location>
        <begin position="210"/>
        <end position="253"/>
    </location>
</feature>
<sequence>MISNHSITQRPPPKVALLALPMLILSTMVASHVLPRQTDSPEPQSLSNTASPLISLALAMATPAAVSTPQTLRQESGRVCGYIGGDPHLQATCLAGSYCAVDVVHGAVGCCPDQGSCEWGIFTGCVDGNSGPQTVADPYIFTCRGRNVCYKNMFAGGYFQYGCGTASGLATTVLPSAPGQPVLKLASVTVQLTATPTSLSKPIALGSDTAETWDTSSIPNMGNTDSDYPTVNHDPQPSATTGATTPNSQGSSSRTTAVIIGGTVGGIIFICIMAVLGVLLWHRKLKPRDPSLPDQNQRSMTPGQFRFEPYTSRQEVTEIRALADAPPMNRSSGGSSTETVVRENDLQQPRRLETVEEVGSRRNASHKRSSSDHIPLTRDSDESAHEFNSALEGVDLDSDADTQNSETYPGPRRGDGGGILWQQNRRKSRNLVWM</sequence>
<keyword evidence="2" id="KW-0812">Transmembrane</keyword>
<feature type="chain" id="PRO_5040402815" description="Mid2 domain-containing protein" evidence="3">
    <location>
        <begin position="32"/>
        <end position="434"/>
    </location>
</feature>
<evidence type="ECO:0000256" key="2">
    <source>
        <dbReference type="SAM" id="Phobius"/>
    </source>
</evidence>
<feature type="compositionally biased region" description="Basic residues" evidence="1">
    <location>
        <begin position="424"/>
        <end position="434"/>
    </location>
</feature>
<dbReference type="EMBL" id="SRPO01000156">
    <property type="protein sequence ID" value="KAG5938368.1"/>
    <property type="molecule type" value="Genomic_DNA"/>
</dbReference>
<accession>A0A9P7SHH0</accession>
<feature type="compositionally biased region" description="Basic and acidic residues" evidence="1">
    <location>
        <begin position="340"/>
        <end position="360"/>
    </location>
</feature>
<keyword evidence="2" id="KW-1133">Transmembrane helix</keyword>
<feature type="compositionally biased region" description="Polar residues" evidence="1">
    <location>
        <begin position="329"/>
        <end position="339"/>
    </location>
</feature>
<name>A0A9P7SHH0_9HYPO</name>
<feature type="transmembrane region" description="Helical" evidence="2">
    <location>
        <begin position="257"/>
        <end position="281"/>
    </location>
</feature>
<keyword evidence="5" id="KW-1185">Reference proteome</keyword>
<feature type="compositionally biased region" description="Basic and acidic residues" evidence="1">
    <location>
        <begin position="369"/>
        <end position="385"/>
    </location>
</feature>
<dbReference type="AlphaFoldDB" id="A0A9P7SHH0"/>
<feature type="region of interest" description="Disordered" evidence="1">
    <location>
        <begin position="288"/>
        <end position="434"/>
    </location>
</feature>
<dbReference type="Proteomes" id="UP000706124">
    <property type="component" value="Unassembled WGS sequence"/>
</dbReference>